<keyword evidence="5 11" id="KW-0347">Helicase</keyword>
<dbReference type="GO" id="GO:0000724">
    <property type="term" value="P:double-strand break repair via homologous recombination"/>
    <property type="evidence" value="ECO:0007669"/>
    <property type="project" value="TreeGrafter"/>
</dbReference>
<dbReference type="InterPro" id="IPR027417">
    <property type="entry name" value="P-loop_NTPase"/>
</dbReference>
<dbReference type="InterPro" id="IPR004589">
    <property type="entry name" value="DNA_helicase_ATP-dep_RecQ"/>
</dbReference>
<keyword evidence="7" id="KW-0238">DNA-binding</keyword>
<keyword evidence="3 11" id="KW-0547">Nucleotide-binding</keyword>
<dbReference type="CDD" id="cd18794">
    <property type="entry name" value="SF2_C_RecQ"/>
    <property type="match status" value="1"/>
</dbReference>
<evidence type="ECO:0000256" key="10">
    <source>
        <dbReference type="ARBA" id="ARBA00034617"/>
    </source>
</evidence>
<dbReference type="EMBL" id="ML213600">
    <property type="protein sequence ID" value="TFK39324.1"/>
    <property type="molecule type" value="Genomic_DNA"/>
</dbReference>
<dbReference type="InterPro" id="IPR036388">
    <property type="entry name" value="WH-like_DNA-bd_sf"/>
</dbReference>
<proteinExistence type="inferred from homology"/>
<dbReference type="AlphaFoldDB" id="A0A5C3M1Q7"/>
<evidence type="ECO:0000259" key="14">
    <source>
        <dbReference type="PROSITE" id="PS51194"/>
    </source>
</evidence>
<evidence type="ECO:0000256" key="7">
    <source>
        <dbReference type="ARBA" id="ARBA00023125"/>
    </source>
</evidence>
<dbReference type="Gene3D" id="3.40.50.300">
    <property type="entry name" value="P-loop containing nucleotide triphosphate hydrolases"/>
    <property type="match status" value="2"/>
</dbReference>
<dbReference type="InterPro" id="IPR014001">
    <property type="entry name" value="Helicase_ATP-bd"/>
</dbReference>
<organism evidence="15 16">
    <name type="scientific">Crucibulum laeve</name>
    <dbReference type="NCBI Taxonomy" id="68775"/>
    <lineage>
        <taxon>Eukaryota</taxon>
        <taxon>Fungi</taxon>
        <taxon>Dikarya</taxon>
        <taxon>Basidiomycota</taxon>
        <taxon>Agaricomycotina</taxon>
        <taxon>Agaricomycetes</taxon>
        <taxon>Agaricomycetidae</taxon>
        <taxon>Agaricales</taxon>
        <taxon>Agaricineae</taxon>
        <taxon>Nidulariaceae</taxon>
        <taxon>Crucibulum</taxon>
    </lineage>
</organism>
<dbReference type="GO" id="GO:0043138">
    <property type="term" value="F:3'-5' DNA helicase activity"/>
    <property type="evidence" value="ECO:0007669"/>
    <property type="project" value="UniProtKB-EC"/>
</dbReference>
<dbReference type="GO" id="GO:0005634">
    <property type="term" value="C:nucleus"/>
    <property type="evidence" value="ECO:0007669"/>
    <property type="project" value="UniProtKB-SubCell"/>
</dbReference>
<dbReference type="SMART" id="SM00487">
    <property type="entry name" value="DEXDc"/>
    <property type="match status" value="1"/>
</dbReference>
<dbReference type="Proteomes" id="UP000308652">
    <property type="component" value="Unassembled WGS sequence"/>
</dbReference>
<feature type="domain" description="Helicase ATP-binding" evidence="13">
    <location>
        <begin position="53"/>
        <end position="236"/>
    </location>
</feature>
<protein>
    <recommendedName>
        <fullName evidence="11">ATP-dependent DNA helicase</fullName>
        <ecNumber evidence="11">5.6.2.4</ecNumber>
    </recommendedName>
</protein>
<dbReference type="Pfam" id="PF00270">
    <property type="entry name" value="DEAD"/>
    <property type="match status" value="1"/>
</dbReference>
<reference evidence="15 16" key="1">
    <citation type="journal article" date="2019" name="Nat. Ecol. Evol.">
        <title>Megaphylogeny resolves global patterns of mushroom evolution.</title>
        <authorList>
            <person name="Varga T."/>
            <person name="Krizsan K."/>
            <person name="Foldi C."/>
            <person name="Dima B."/>
            <person name="Sanchez-Garcia M."/>
            <person name="Sanchez-Ramirez S."/>
            <person name="Szollosi G.J."/>
            <person name="Szarkandi J.G."/>
            <person name="Papp V."/>
            <person name="Albert L."/>
            <person name="Andreopoulos W."/>
            <person name="Angelini C."/>
            <person name="Antonin V."/>
            <person name="Barry K.W."/>
            <person name="Bougher N.L."/>
            <person name="Buchanan P."/>
            <person name="Buyck B."/>
            <person name="Bense V."/>
            <person name="Catcheside P."/>
            <person name="Chovatia M."/>
            <person name="Cooper J."/>
            <person name="Damon W."/>
            <person name="Desjardin D."/>
            <person name="Finy P."/>
            <person name="Geml J."/>
            <person name="Haridas S."/>
            <person name="Hughes K."/>
            <person name="Justo A."/>
            <person name="Karasinski D."/>
            <person name="Kautmanova I."/>
            <person name="Kiss B."/>
            <person name="Kocsube S."/>
            <person name="Kotiranta H."/>
            <person name="LaButti K.M."/>
            <person name="Lechner B.E."/>
            <person name="Liimatainen K."/>
            <person name="Lipzen A."/>
            <person name="Lukacs Z."/>
            <person name="Mihaltcheva S."/>
            <person name="Morgado L.N."/>
            <person name="Niskanen T."/>
            <person name="Noordeloos M.E."/>
            <person name="Ohm R.A."/>
            <person name="Ortiz-Santana B."/>
            <person name="Ovrebo C."/>
            <person name="Racz N."/>
            <person name="Riley R."/>
            <person name="Savchenko A."/>
            <person name="Shiryaev A."/>
            <person name="Soop K."/>
            <person name="Spirin V."/>
            <person name="Szebenyi C."/>
            <person name="Tomsovsky M."/>
            <person name="Tulloss R.E."/>
            <person name="Uehling J."/>
            <person name="Grigoriev I.V."/>
            <person name="Vagvolgyi C."/>
            <person name="Papp T."/>
            <person name="Martin F.M."/>
            <person name="Miettinen O."/>
            <person name="Hibbett D.S."/>
            <person name="Nagy L.G."/>
        </authorList>
    </citation>
    <scope>NUCLEOTIDE SEQUENCE [LARGE SCALE GENOMIC DNA]</scope>
    <source>
        <strain evidence="15 16">CBS 166.37</strain>
    </source>
</reference>
<dbReference type="InterPro" id="IPR032284">
    <property type="entry name" value="RecQ_Zn-bd"/>
</dbReference>
<comment type="subcellular location">
    <subcellularLocation>
        <location evidence="11">Nucleus</location>
    </subcellularLocation>
</comment>
<keyword evidence="4 11" id="KW-0378">Hydrolase</keyword>
<dbReference type="GO" id="GO:0005694">
    <property type="term" value="C:chromosome"/>
    <property type="evidence" value="ECO:0007669"/>
    <property type="project" value="TreeGrafter"/>
</dbReference>
<dbReference type="SMART" id="SM00490">
    <property type="entry name" value="HELICc"/>
    <property type="match status" value="1"/>
</dbReference>
<dbReference type="PANTHER" id="PTHR13710">
    <property type="entry name" value="DNA HELICASE RECQ FAMILY MEMBER"/>
    <property type="match status" value="1"/>
</dbReference>
<keyword evidence="2" id="KW-0479">Metal-binding</keyword>
<dbReference type="Pfam" id="PF00271">
    <property type="entry name" value="Helicase_C"/>
    <property type="match status" value="1"/>
</dbReference>
<comment type="similarity">
    <text evidence="1 11">Belongs to the helicase family. RecQ subfamily.</text>
</comment>
<evidence type="ECO:0000256" key="3">
    <source>
        <dbReference type="ARBA" id="ARBA00022741"/>
    </source>
</evidence>
<evidence type="ECO:0000259" key="13">
    <source>
        <dbReference type="PROSITE" id="PS51192"/>
    </source>
</evidence>
<dbReference type="GO" id="GO:0016887">
    <property type="term" value="F:ATP hydrolysis activity"/>
    <property type="evidence" value="ECO:0007669"/>
    <property type="project" value="RHEA"/>
</dbReference>
<dbReference type="GO" id="GO:0003677">
    <property type="term" value="F:DNA binding"/>
    <property type="evidence" value="ECO:0007669"/>
    <property type="project" value="UniProtKB-KW"/>
</dbReference>
<dbReference type="Gene3D" id="1.10.10.10">
    <property type="entry name" value="Winged helix-like DNA-binding domain superfamily/Winged helix DNA-binding domain"/>
    <property type="match status" value="1"/>
</dbReference>
<gene>
    <name evidence="15" type="ORF">BDQ12DRAFT_604123</name>
</gene>
<feature type="compositionally biased region" description="Acidic residues" evidence="12">
    <location>
        <begin position="645"/>
        <end position="665"/>
    </location>
</feature>
<keyword evidence="6 11" id="KW-0067">ATP-binding</keyword>
<dbReference type="OrthoDB" id="10261556at2759"/>
<dbReference type="PROSITE" id="PS51192">
    <property type="entry name" value="HELICASE_ATP_BIND_1"/>
    <property type="match status" value="1"/>
</dbReference>
<evidence type="ECO:0000256" key="11">
    <source>
        <dbReference type="RuleBase" id="RU364117"/>
    </source>
</evidence>
<feature type="domain" description="Helicase C-terminal" evidence="14">
    <location>
        <begin position="275"/>
        <end position="424"/>
    </location>
</feature>
<comment type="catalytic activity">
    <reaction evidence="11">
        <text>ATP + H2O = ADP + phosphate + H(+)</text>
        <dbReference type="Rhea" id="RHEA:13065"/>
        <dbReference type="ChEBI" id="CHEBI:15377"/>
        <dbReference type="ChEBI" id="CHEBI:15378"/>
        <dbReference type="ChEBI" id="CHEBI:30616"/>
        <dbReference type="ChEBI" id="CHEBI:43474"/>
        <dbReference type="ChEBI" id="CHEBI:456216"/>
    </reaction>
</comment>
<evidence type="ECO:0000256" key="9">
    <source>
        <dbReference type="ARBA" id="ARBA00023242"/>
    </source>
</evidence>
<dbReference type="STRING" id="68775.A0A5C3M1Q7"/>
<dbReference type="GO" id="GO:0005524">
    <property type="term" value="F:ATP binding"/>
    <property type="evidence" value="ECO:0007669"/>
    <property type="project" value="UniProtKB-KW"/>
</dbReference>
<feature type="compositionally biased region" description="Acidic residues" evidence="12">
    <location>
        <begin position="691"/>
        <end position="701"/>
    </location>
</feature>
<accession>A0A5C3M1Q7</accession>
<dbReference type="CDD" id="cd17920">
    <property type="entry name" value="DEXHc_RecQ"/>
    <property type="match status" value="1"/>
</dbReference>
<evidence type="ECO:0000256" key="6">
    <source>
        <dbReference type="ARBA" id="ARBA00022840"/>
    </source>
</evidence>
<evidence type="ECO:0000313" key="15">
    <source>
        <dbReference type="EMBL" id="TFK39324.1"/>
    </source>
</evidence>
<evidence type="ECO:0000256" key="2">
    <source>
        <dbReference type="ARBA" id="ARBA00022723"/>
    </source>
</evidence>
<evidence type="ECO:0000256" key="1">
    <source>
        <dbReference type="ARBA" id="ARBA00005446"/>
    </source>
</evidence>
<dbReference type="PANTHER" id="PTHR13710:SF105">
    <property type="entry name" value="ATP-DEPENDENT DNA HELICASE Q1"/>
    <property type="match status" value="1"/>
</dbReference>
<name>A0A5C3M1Q7_9AGAR</name>
<dbReference type="FunFam" id="3.40.50.300:FF:001389">
    <property type="entry name" value="ATP-dependent DNA helicase RecQ"/>
    <property type="match status" value="1"/>
</dbReference>
<dbReference type="SUPFAM" id="SSF52540">
    <property type="entry name" value="P-loop containing nucleoside triphosphate hydrolases"/>
    <property type="match status" value="1"/>
</dbReference>
<dbReference type="Pfam" id="PF16124">
    <property type="entry name" value="RecQ_Zn_bind"/>
    <property type="match status" value="1"/>
</dbReference>
<dbReference type="InterPro" id="IPR002464">
    <property type="entry name" value="DNA/RNA_helicase_DEAH_CS"/>
</dbReference>
<evidence type="ECO:0000256" key="4">
    <source>
        <dbReference type="ARBA" id="ARBA00022801"/>
    </source>
</evidence>
<dbReference type="GO" id="GO:0005737">
    <property type="term" value="C:cytoplasm"/>
    <property type="evidence" value="ECO:0007669"/>
    <property type="project" value="TreeGrafter"/>
</dbReference>
<dbReference type="EC" id="5.6.2.4" evidence="11"/>
<dbReference type="GO" id="GO:0009378">
    <property type="term" value="F:four-way junction helicase activity"/>
    <property type="evidence" value="ECO:0007669"/>
    <property type="project" value="TreeGrafter"/>
</dbReference>
<keyword evidence="9 11" id="KW-0539">Nucleus</keyword>
<keyword evidence="8" id="KW-0413">Isomerase</keyword>
<dbReference type="InterPro" id="IPR001650">
    <property type="entry name" value="Helicase_C-like"/>
</dbReference>
<dbReference type="PROSITE" id="PS00690">
    <property type="entry name" value="DEAH_ATP_HELICASE"/>
    <property type="match status" value="1"/>
</dbReference>
<feature type="region of interest" description="Disordered" evidence="12">
    <location>
        <begin position="606"/>
        <end position="730"/>
    </location>
</feature>
<feature type="compositionally biased region" description="Basic residues" evidence="12">
    <location>
        <begin position="628"/>
        <end position="639"/>
    </location>
</feature>
<dbReference type="NCBIfam" id="TIGR00614">
    <property type="entry name" value="recQ_fam"/>
    <property type="match status" value="1"/>
</dbReference>
<dbReference type="PROSITE" id="PS51194">
    <property type="entry name" value="HELICASE_CTER"/>
    <property type="match status" value="1"/>
</dbReference>
<dbReference type="GO" id="GO:0046872">
    <property type="term" value="F:metal ion binding"/>
    <property type="evidence" value="ECO:0007669"/>
    <property type="project" value="UniProtKB-KW"/>
</dbReference>
<comment type="catalytic activity">
    <reaction evidence="10 11">
        <text>Couples ATP hydrolysis with the unwinding of duplex DNA by translocating in the 3'-5' direction.</text>
        <dbReference type="EC" id="5.6.2.4"/>
    </reaction>
</comment>
<dbReference type="InterPro" id="IPR011545">
    <property type="entry name" value="DEAD/DEAH_box_helicase_dom"/>
</dbReference>
<sequence>MSSLVHSKNKGKGRQKSGIDYMNDEFDWMAGLKGRMKAVFGIDNFRLCQQGVCNANMDARDIVCVMPTGGGKSLTYQLPALLTPGCTLVISPLISLMTDQILHLQEAGVEAVKLTGSTSLAEKKEVQARLKLQAERRLGPEDREIKLCYVTPEKLAKDNSFLSLLQKLDSAGKFARIVIDEAHCVSHLGHDFRPDYQKLHRLRQLFPNVPVMALSATCPPAVLQDIIKTLGLRAVVDGNNAAAEGTVYFSSPLYRKNLHYKVLPKPAKAEDTYKTMAKYILEHHPNDSGIVYCFTKKDTETVAEKLRECSQNQIRTGVYHAGVADGSKENLHKAWRQGTVKVVCATIAFGMGIDKGDVRFVLHHSKSLEGYYQESGRAGRDGRPADCILYYRPQDLSTIGAITASEKDGQSKLHAMLEFAEDLKECRKIQFAKYFSHSTETSISSWATEDEGALDNCAHCDNCTRSPESFDCKDVTLAAWQILKITAEVQRTRGKLTLSMLASLAKSAKGGTYDVGKGKKKEKADLDLNVVCGGPVELSKDDIEHLLVRLLIKQYLQEEYQQTAYQGILYLVPGPFSPQLIHKSRESLLDGRRKLEFLFNRPFRKAKANSKTEKAGSSKDPNQATIPAKRKAPPRTKRSKANDLLFEDEEDEEGILIVPDSDDESGSWLTNRSEPSRRAGKSNSHRIPVEEMNDDDSDEVSYEWSHNLRDDPPAKRRRSDRNKGIPRTNIFHEGDNEVLVLSSD</sequence>
<evidence type="ECO:0000256" key="12">
    <source>
        <dbReference type="SAM" id="MobiDB-lite"/>
    </source>
</evidence>
<keyword evidence="16" id="KW-1185">Reference proteome</keyword>
<evidence type="ECO:0000256" key="5">
    <source>
        <dbReference type="ARBA" id="ARBA00022806"/>
    </source>
</evidence>
<evidence type="ECO:0000313" key="16">
    <source>
        <dbReference type="Proteomes" id="UP000308652"/>
    </source>
</evidence>
<evidence type="ECO:0000256" key="8">
    <source>
        <dbReference type="ARBA" id="ARBA00023235"/>
    </source>
</evidence>